<evidence type="ECO:0000313" key="4">
    <source>
        <dbReference type="Proteomes" id="UP000478417"/>
    </source>
</evidence>
<dbReference type="InterPro" id="IPR013229">
    <property type="entry name" value="PEGA"/>
</dbReference>
<feature type="transmembrane region" description="Helical" evidence="1">
    <location>
        <begin position="316"/>
        <end position="337"/>
    </location>
</feature>
<dbReference type="PROSITE" id="PS50011">
    <property type="entry name" value="PROTEIN_KINASE_DOM"/>
    <property type="match status" value="1"/>
</dbReference>
<dbReference type="EMBL" id="JAAGNX010000003">
    <property type="protein sequence ID" value="NDV63169.1"/>
    <property type="molecule type" value="Genomic_DNA"/>
</dbReference>
<organism evidence="3 4">
    <name type="scientific">Oceanipulchritudo coccoides</name>
    <dbReference type="NCBI Taxonomy" id="2706888"/>
    <lineage>
        <taxon>Bacteria</taxon>
        <taxon>Pseudomonadati</taxon>
        <taxon>Verrucomicrobiota</taxon>
        <taxon>Opitutia</taxon>
        <taxon>Puniceicoccales</taxon>
        <taxon>Oceanipulchritudinaceae</taxon>
        <taxon>Oceanipulchritudo</taxon>
    </lineage>
</organism>
<feature type="domain" description="Protein kinase" evidence="2">
    <location>
        <begin position="18"/>
        <end position="317"/>
    </location>
</feature>
<name>A0A6B2M4K7_9BACT</name>
<dbReference type="GO" id="GO:0005524">
    <property type="term" value="F:ATP binding"/>
    <property type="evidence" value="ECO:0007669"/>
    <property type="project" value="InterPro"/>
</dbReference>
<keyword evidence="1" id="KW-1133">Transmembrane helix</keyword>
<keyword evidence="1" id="KW-0812">Transmembrane</keyword>
<dbReference type="Pfam" id="PF08308">
    <property type="entry name" value="PEGA"/>
    <property type="match status" value="1"/>
</dbReference>
<dbReference type="GO" id="GO:0120147">
    <property type="term" value="F:formylglycine-generating oxidase activity"/>
    <property type="evidence" value="ECO:0007669"/>
    <property type="project" value="TreeGrafter"/>
</dbReference>
<proteinExistence type="predicted"/>
<dbReference type="Gene3D" id="3.90.1580.10">
    <property type="entry name" value="paralog of FGE (formylglycine-generating enzyme)"/>
    <property type="match status" value="1"/>
</dbReference>
<evidence type="ECO:0000313" key="3">
    <source>
        <dbReference type="EMBL" id="NDV63169.1"/>
    </source>
</evidence>
<dbReference type="RefSeq" id="WP_163966324.1">
    <property type="nucleotide sequence ID" value="NZ_JAAGNX010000003.1"/>
</dbReference>
<dbReference type="InterPro" id="IPR042095">
    <property type="entry name" value="SUMF_sf"/>
</dbReference>
<dbReference type="Gene3D" id="1.10.510.10">
    <property type="entry name" value="Transferase(Phosphotransferase) domain 1"/>
    <property type="match status" value="1"/>
</dbReference>
<dbReference type="Pfam" id="PF03781">
    <property type="entry name" value="FGE-sulfatase"/>
    <property type="match status" value="1"/>
</dbReference>
<dbReference type="SUPFAM" id="SSF56436">
    <property type="entry name" value="C-type lectin-like"/>
    <property type="match status" value="1"/>
</dbReference>
<evidence type="ECO:0000259" key="2">
    <source>
        <dbReference type="PROSITE" id="PS50011"/>
    </source>
</evidence>
<evidence type="ECO:0000256" key="1">
    <source>
        <dbReference type="SAM" id="Phobius"/>
    </source>
</evidence>
<dbReference type="InterPro" id="IPR000719">
    <property type="entry name" value="Prot_kinase_dom"/>
</dbReference>
<gene>
    <name evidence="3" type="ORF">G0Q06_11955</name>
</gene>
<protein>
    <submittedName>
        <fullName evidence="3">SUMF1/EgtB/PvdO family nonheme iron enzyme</fullName>
    </submittedName>
</protein>
<dbReference type="PANTHER" id="PTHR23150">
    <property type="entry name" value="SULFATASE MODIFYING FACTOR 1, 2"/>
    <property type="match status" value="1"/>
</dbReference>
<comment type="caution">
    <text evidence="3">The sequence shown here is derived from an EMBL/GenBank/DDBJ whole genome shotgun (WGS) entry which is preliminary data.</text>
</comment>
<keyword evidence="4" id="KW-1185">Reference proteome</keyword>
<dbReference type="Proteomes" id="UP000478417">
    <property type="component" value="Unassembled WGS sequence"/>
</dbReference>
<dbReference type="InterPro" id="IPR051043">
    <property type="entry name" value="Sulfatase_Mod_Factor_Kinase"/>
</dbReference>
<dbReference type="PANTHER" id="PTHR23150:SF19">
    <property type="entry name" value="FORMYLGLYCINE-GENERATING ENZYME"/>
    <property type="match status" value="1"/>
</dbReference>
<dbReference type="SMART" id="SM00220">
    <property type="entry name" value="S_TKc"/>
    <property type="match status" value="1"/>
</dbReference>
<sequence>MLAEFIQIPKEGETIGPYLLRKHLSSSILGSFFSATHKGIHETVLIHIIPEALLRADSRFHARYKEVVARQKRLSDPAVLAAQEVNRIAGNLVVQYPGGNFRSMNDVVLKRRDPMSAETVQIILHSIGKGLEDAAKIEQMHLFLTPDFLFMNEDGEVRIAGVGLFQCISYTAFERFVSGAVIPIQVDKSKTFEAIEILSPEIRNFKKRDQRSDFYAIGMCAYFMLTGSKPVSRWKLPSKVRKDIDSGWDLFISHCLEPKPSDRFPHYRSFVRDLARIEDLAGDPVSKGEKKRVMRTLDRIPVPQGLERALGMRALFLVRLLMLSFAGILAVGTAALLKHIIDSDFDAPDEVPSIRRVYAPEAANLIFEVSPPNAMVNISGTEKGRFIVHGEDLMLFGRSGNYSVQVSAPKRKPQTLDIELIASEPVRSEFSLSYDFGSVRIEAAIGTDVYVENAPDLSLFLGTITSEEGLEISDRLLKGEHTLIGRHSAYLPFRNPPVELDAETSTITFQQVPRPTELIVISDPDGASVYVGDTMVGLTPLRVEGLEIGVPIDVRVEKEGYRVIDEVIELSKGESRALNAGALVQKIGDLVYTLEFPMENPPPLDEFFLTINDEFYRLTDFFESRFPEGKYTVFLSHPDFFTFEETVDVIDGETTTLTIAPRPRPMRLIPIIEGGFQARFKLAGEEVALTEKGALLVPSFQRVRVSATIRNHHDVSQWFEGRANEVREWRVPLKLLPGPEEGENYSPPYFNVPLVWVKPQPFKMGSPLREARRLPNEDDLTSVTLDYGYWIGATEVTQEVYEHIMGTNPSTFGGDQYPVDSVSWIDATEFCRRLTEFEQQSGRLPEGYVYRLPTEAEWEYAARANTSTPFSFGSSADPSMGNFQGSYSASGEILGKSTEDRYGTLRVGSFQPNSFGLYDVHGNVAEWIIDRFWDRHPGGTVRNPYNAERGRGHPIRGGSWEDSADRVRTAAREGAPERTSRNSIGFRLVIGPEL</sequence>
<dbReference type="SUPFAM" id="SSF56112">
    <property type="entry name" value="Protein kinase-like (PK-like)"/>
    <property type="match status" value="1"/>
</dbReference>
<dbReference type="InterPro" id="IPR011009">
    <property type="entry name" value="Kinase-like_dom_sf"/>
</dbReference>
<dbReference type="AlphaFoldDB" id="A0A6B2M4K7"/>
<dbReference type="GO" id="GO:0004672">
    <property type="term" value="F:protein kinase activity"/>
    <property type="evidence" value="ECO:0007669"/>
    <property type="project" value="InterPro"/>
</dbReference>
<reference evidence="3 4" key="1">
    <citation type="submission" date="2020-02" db="EMBL/GenBank/DDBJ databases">
        <title>Albibacoteraceae fam. nov., the first described family within the subdivision 4 Verrucomicrobia.</title>
        <authorList>
            <person name="Xi F."/>
        </authorList>
    </citation>
    <scope>NUCLEOTIDE SEQUENCE [LARGE SCALE GENOMIC DNA]</scope>
    <source>
        <strain evidence="3 4">CK1056</strain>
    </source>
</reference>
<accession>A0A6B2M4K7</accession>
<dbReference type="InterPro" id="IPR016187">
    <property type="entry name" value="CTDL_fold"/>
</dbReference>
<keyword evidence="1" id="KW-0472">Membrane</keyword>
<dbReference type="InterPro" id="IPR005532">
    <property type="entry name" value="SUMF_dom"/>
</dbReference>